<sequence>LRIGHWGVGFKAGAMALGTDALVFTVSREDSSRSVGFLSRTYNKDKEELMIPIVSWTADGTFNKEVHSQAQAQENFELIETYSCFHGEDFEKEFKEIEKSANKSGTHIYITGLKRIWHKEHRQEEPLLKVAPARRKHLRSPWTRGLQGPLYSTLCAPGIPFMWASEPAAVRWRGVQF</sequence>
<name>A0AAE0L6L3_9CHLO</name>
<dbReference type="AlphaFoldDB" id="A0AAE0L6L3"/>
<organism evidence="1 2">
    <name type="scientific">Cymbomonas tetramitiformis</name>
    <dbReference type="NCBI Taxonomy" id="36881"/>
    <lineage>
        <taxon>Eukaryota</taxon>
        <taxon>Viridiplantae</taxon>
        <taxon>Chlorophyta</taxon>
        <taxon>Pyramimonadophyceae</taxon>
        <taxon>Pyramimonadales</taxon>
        <taxon>Pyramimonadaceae</taxon>
        <taxon>Cymbomonas</taxon>
    </lineage>
</organism>
<dbReference type="GO" id="GO:0005634">
    <property type="term" value="C:nucleus"/>
    <property type="evidence" value="ECO:0007669"/>
    <property type="project" value="TreeGrafter"/>
</dbReference>
<reference evidence="1 2" key="1">
    <citation type="journal article" date="2015" name="Genome Biol. Evol.">
        <title>Comparative Genomics of a Bacterivorous Green Alga Reveals Evolutionary Causalities and Consequences of Phago-Mixotrophic Mode of Nutrition.</title>
        <authorList>
            <person name="Burns J.A."/>
            <person name="Paasch A."/>
            <person name="Narechania A."/>
            <person name="Kim E."/>
        </authorList>
    </citation>
    <scope>NUCLEOTIDE SEQUENCE [LARGE SCALE GENOMIC DNA]</scope>
    <source>
        <strain evidence="1 2">PLY_AMNH</strain>
    </source>
</reference>
<dbReference type="PANTHER" id="PTHR23336:SF11">
    <property type="entry name" value="OS06G0622000 PROTEIN"/>
    <property type="match status" value="1"/>
</dbReference>
<protein>
    <submittedName>
        <fullName evidence="1">Uncharacterized protein</fullName>
    </submittedName>
</protein>
<proteinExistence type="predicted"/>
<comment type="caution">
    <text evidence="1">The sequence shown here is derived from an EMBL/GenBank/DDBJ whole genome shotgun (WGS) entry which is preliminary data.</text>
</comment>
<gene>
    <name evidence="1" type="ORF">CYMTET_17802</name>
</gene>
<accession>A0AAE0L6L3</accession>
<dbReference type="Proteomes" id="UP001190700">
    <property type="component" value="Unassembled WGS sequence"/>
</dbReference>
<feature type="non-terminal residue" evidence="1">
    <location>
        <position position="1"/>
    </location>
</feature>
<evidence type="ECO:0000313" key="2">
    <source>
        <dbReference type="Proteomes" id="UP001190700"/>
    </source>
</evidence>
<dbReference type="PANTHER" id="PTHR23336">
    <property type="entry name" value="ZINC FINGER CW-TYPE COILED-COIL DOMAIN PROTEIN 3"/>
    <property type="match status" value="1"/>
</dbReference>
<dbReference type="EMBL" id="LGRX02008047">
    <property type="protein sequence ID" value="KAK3273991.1"/>
    <property type="molecule type" value="Genomic_DNA"/>
</dbReference>
<evidence type="ECO:0000313" key="1">
    <source>
        <dbReference type="EMBL" id="KAK3273991.1"/>
    </source>
</evidence>
<dbReference type="GO" id="GO:0016887">
    <property type="term" value="F:ATP hydrolysis activity"/>
    <property type="evidence" value="ECO:0007669"/>
    <property type="project" value="InterPro"/>
</dbReference>
<keyword evidence="2" id="KW-1185">Reference proteome</keyword>
<dbReference type="InterPro" id="IPR045261">
    <property type="entry name" value="MORC_ATPase"/>
</dbReference>